<dbReference type="EMBL" id="CP034465">
    <property type="protein sequence ID" value="AZP04206.1"/>
    <property type="molecule type" value="Genomic_DNA"/>
</dbReference>
<gene>
    <name evidence="2" type="ORF">EJN90_05730</name>
</gene>
<evidence type="ECO:0000256" key="1">
    <source>
        <dbReference type="SAM" id="SignalP"/>
    </source>
</evidence>
<feature type="chain" id="PRO_5018625988" evidence="1">
    <location>
        <begin position="26"/>
        <end position="239"/>
    </location>
</feature>
<reference evidence="3" key="1">
    <citation type="submission" date="2018-12" db="EMBL/GenBank/DDBJ databases">
        <title>Complete genome sequencing of Jeotgalibaca sp. H21T32.</title>
        <authorList>
            <person name="Bae J.-W."/>
            <person name="Lee S.-Y."/>
        </authorList>
    </citation>
    <scope>NUCLEOTIDE SEQUENCE [LARGE SCALE GENOMIC DNA]</scope>
    <source>
        <strain evidence="3">H21T32</strain>
    </source>
</reference>
<protein>
    <submittedName>
        <fullName evidence="2">Uncharacterized protein</fullName>
    </submittedName>
</protein>
<evidence type="ECO:0000313" key="3">
    <source>
        <dbReference type="Proteomes" id="UP000273326"/>
    </source>
</evidence>
<dbReference type="KEGG" id="jeh:EJN90_05730"/>
<keyword evidence="1" id="KW-0732">Signal</keyword>
<sequence>MNYKRICSFVLPTVVILSACQQVSASDHLSTDSLTVSSNIENYHQIISLKNETESVNETGIPETNYTYSVTEATLFPEDTIGYGSRIEKGSALTPSKTSIYGSEEAAYQQVNSGEWFPSATVGPLYSTIEVYPYETFVKIATLFEQKGRVTETKDAYVISYYGIDEEIQREVSEILQQFPSTGTTYDVVITLTKDNHYIQDVAFVTEVTNNEKNQTVTQEIKAAFSKHNMNVPKELNMN</sequence>
<organism evidence="2 3">
    <name type="scientific">Jeotgalibaca ciconiae</name>
    <dbReference type="NCBI Taxonomy" id="2496265"/>
    <lineage>
        <taxon>Bacteria</taxon>
        <taxon>Bacillati</taxon>
        <taxon>Bacillota</taxon>
        <taxon>Bacilli</taxon>
        <taxon>Lactobacillales</taxon>
        <taxon>Carnobacteriaceae</taxon>
        <taxon>Jeotgalibaca</taxon>
    </lineage>
</organism>
<dbReference type="Proteomes" id="UP000273326">
    <property type="component" value="Chromosome"/>
</dbReference>
<dbReference type="PROSITE" id="PS51257">
    <property type="entry name" value="PROKAR_LIPOPROTEIN"/>
    <property type="match status" value="1"/>
</dbReference>
<evidence type="ECO:0000313" key="2">
    <source>
        <dbReference type="EMBL" id="AZP04206.1"/>
    </source>
</evidence>
<dbReference type="AlphaFoldDB" id="A0A3Q9BK11"/>
<dbReference type="RefSeq" id="WP_126109398.1">
    <property type="nucleotide sequence ID" value="NZ_CP034465.1"/>
</dbReference>
<feature type="signal peptide" evidence="1">
    <location>
        <begin position="1"/>
        <end position="25"/>
    </location>
</feature>
<name>A0A3Q9BK11_9LACT</name>
<accession>A0A3Q9BK11</accession>
<keyword evidence="3" id="KW-1185">Reference proteome</keyword>
<dbReference type="OrthoDB" id="2168176at2"/>
<proteinExistence type="predicted"/>